<proteinExistence type="predicted"/>
<dbReference type="RefSeq" id="WP_025354993.1">
    <property type="nucleotide sequence ID" value="NZ_BAAABQ010000025.1"/>
</dbReference>
<dbReference type="InterPro" id="IPR023753">
    <property type="entry name" value="FAD/NAD-binding_dom"/>
</dbReference>
<feature type="domain" description="Reductase C-terminal" evidence="6">
    <location>
        <begin position="322"/>
        <end position="397"/>
    </location>
</feature>
<dbReference type="InterPro" id="IPR028202">
    <property type="entry name" value="Reductase_C"/>
</dbReference>
<dbReference type="Pfam" id="PF14759">
    <property type="entry name" value="Reductase_C"/>
    <property type="match status" value="1"/>
</dbReference>
<evidence type="ECO:0000256" key="1">
    <source>
        <dbReference type="ARBA" id="ARBA00001974"/>
    </source>
</evidence>
<keyword evidence="8" id="KW-1185">Reference proteome</keyword>
<comment type="caution">
    <text evidence="7">The sequence shown here is derived from an EMBL/GenBank/DDBJ whole genome shotgun (WGS) entry which is preliminary data.</text>
</comment>
<dbReference type="InterPro" id="IPR050446">
    <property type="entry name" value="FAD-oxidoreductase/Apoptosis"/>
</dbReference>
<dbReference type="SUPFAM" id="SSF51905">
    <property type="entry name" value="FAD/NAD(P)-binding domain"/>
    <property type="match status" value="1"/>
</dbReference>
<protein>
    <submittedName>
        <fullName evidence="7">NADPH-dependent 2,4-dienoyl-CoA reductase/sulfur reductase-like enzyme</fullName>
    </submittedName>
</protein>
<evidence type="ECO:0000313" key="8">
    <source>
        <dbReference type="Proteomes" id="UP000517916"/>
    </source>
</evidence>
<dbReference type="PRINTS" id="PR00411">
    <property type="entry name" value="PNDRDTASEI"/>
</dbReference>
<reference evidence="7 8" key="1">
    <citation type="submission" date="2020-08" db="EMBL/GenBank/DDBJ databases">
        <title>Genomic Encyclopedia of Archaeal and Bacterial Type Strains, Phase II (KMG-II): from individual species to whole genera.</title>
        <authorList>
            <person name="Goeker M."/>
        </authorList>
    </citation>
    <scope>NUCLEOTIDE SEQUENCE [LARGE SCALE GENOMIC DNA]</scope>
    <source>
        <strain evidence="7 8">DSM 43850</strain>
    </source>
</reference>
<organism evidence="7 8">
    <name type="scientific">Kutzneria viridogrisea</name>
    <dbReference type="NCBI Taxonomy" id="47990"/>
    <lineage>
        <taxon>Bacteria</taxon>
        <taxon>Bacillati</taxon>
        <taxon>Actinomycetota</taxon>
        <taxon>Actinomycetes</taxon>
        <taxon>Pseudonocardiales</taxon>
        <taxon>Pseudonocardiaceae</taxon>
        <taxon>Kutzneria</taxon>
    </lineage>
</organism>
<evidence type="ECO:0000256" key="4">
    <source>
        <dbReference type="ARBA" id="ARBA00023002"/>
    </source>
</evidence>
<keyword evidence="3" id="KW-0274">FAD</keyword>
<evidence type="ECO:0000256" key="2">
    <source>
        <dbReference type="ARBA" id="ARBA00022630"/>
    </source>
</evidence>
<dbReference type="Gene3D" id="3.30.390.30">
    <property type="match status" value="1"/>
</dbReference>
<dbReference type="EMBL" id="JACJID010000006">
    <property type="protein sequence ID" value="MBA8930439.1"/>
    <property type="molecule type" value="Genomic_DNA"/>
</dbReference>
<evidence type="ECO:0000313" key="7">
    <source>
        <dbReference type="EMBL" id="MBA8930439.1"/>
    </source>
</evidence>
<evidence type="ECO:0000259" key="5">
    <source>
        <dbReference type="Pfam" id="PF07992"/>
    </source>
</evidence>
<dbReference type="SUPFAM" id="SSF55424">
    <property type="entry name" value="FAD/NAD-linked reductases, dimerisation (C-terminal) domain"/>
    <property type="match status" value="1"/>
</dbReference>
<dbReference type="Pfam" id="PF07992">
    <property type="entry name" value="Pyr_redox_2"/>
    <property type="match status" value="1"/>
</dbReference>
<gene>
    <name evidence="7" type="ORF">BC739_007672</name>
</gene>
<comment type="cofactor">
    <cofactor evidence="1">
        <name>FAD</name>
        <dbReference type="ChEBI" id="CHEBI:57692"/>
    </cofactor>
</comment>
<dbReference type="PANTHER" id="PTHR43557:SF2">
    <property type="entry name" value="RIESKE DOMAIN-CONTAINING PROTEIN-RELATED"/>
    <property type="match status" value="1"/>
</dbReference>
<feature type="domain" description="FAD/NAD(P)-binding" evidence="5">
    <location>
        <begin position="6"/>
        <end position="303"/>
    </location>
</feature>
<dbReference type="PANTHER" id="PTHR43557">
    <property type="entry name" value="APOPTOSIS-INDUCING FACTOR 1"/>
    <property type="match status" value="1"/>
</dbReference>
<accession>A0ABR6BU43</accession>
<name>A0ABR6BU43_9PSEU</name>
<sequence>MIELQRIVIVGSGLGGATAAATLRENGFGGQVLLIGQEKHQPYELPALSKGVLLGSAERPDLVRTPDFYRDKHVDLLPSTEVSQIRPRERVVVAGGVPHRYDRLLLATGSRPRTPPVPVHGVSGVHVLRTVEDALAIRDGLVAGARVVIVGAGWIGCEVAAAARAHDAEVIVVDSQPLPLLRALGPTVAAVFRDLHAAHGVNWRLGAEVAGLVGDRDGVRAVRLADGTELAADLVVLGVGAAPRVELARAAGLELAAGGVAVDAMLRTSAPDVFAVGDIAAHQHPRYGQWVRVEHWANAKDQGALVAANLVGGCATYASSPYFFSDQYDLGLEYRGLADLERDQLVVRGDLAAREFIAFWLRGGRVRAAMNVNMWDDGDALSALVDRQAVVDLGQLVSAELNALD</sequence>
<dbReference type="Proteomes" id="UP000517916">
    <property type="component" value="Unassembled WGS sequence"/>
</dbReference>
<dbReference type="Gene3D" id="3.50.50.60">
    <property type="entry name" value="FAD/NAD(P)-binding domain"/>
    <property type="match status" value="2"/>
</dbReference>
<dbReference type="InterPro" id="IPR016156">
    <property type="entry name" value="FAD/NAD-linked_Rdtase_dimer_sf"/>
</dbReference>
<keyword evidence="4" id="KW-0560">Oxidoreductase</keyword>
<evidence type="ECO:0000256" key="3">
    <source>
        <dbReference type="ARBA" id="ARBA00022827"/>
    </source>
</evidence>
<dbReference type="PRINTS" id="PR00368">
    <property type="entry name" value="FADPNR"/>
</dbReference>
<keyword evidence="2" id="KW-0285">Flavoprotein</keyword>
<evidence type="ECO:0000259" key="6">
    <source>
        <dbReference type="Pfam" id="PF14759"/>
    </source>
</evidence>
<dbReference type="InterPro" id="IPR036188">
    <property type="entry name" value="FAD/NAD-bd_sf"/>
</dbReference>